<sequence length="481" mass="54397">MGKKRLHYRFTFFQRQFISHMLVSILILALTGAGFVYYLKQQSYVHVTEELSSAGKVIVRLLTREEEEPTAPLLAYRGLLSERKISFIILDKTGEIVYRDPKMSAALRNKTFLDGLRARIMSIKDNQSFIVERSPEQPLVVLTKPIHPKSKTNDMYLFIFSPAVGFKDTLLALDRNVGYAAAFIFVIAALISIYISRRMSQSLQPLRHATRKISAGNYAARMPIIRSDELGDLALDFNAMAVQLEVSSQKLEQYELRRHSFMTDVSHELRTPLTSIRGIIEGLKNNLVTEPEDKHKYYTIIEKETFRLIRLINELLDMEKIENGLIALIKKNSSLREIMETVVETLEVLIEAKKLQIVIECDSDLVVYCDYDRLTQILINLIKNSIQFTEYGTIRLTATETEASTLIDITDTGRGMTSVELALIWDRFYKADPSRAKSSSETGLGLSIVKQLVEAHGGTIEASSTPGIGSSFVITLPKVES</sequence>
<comment type="caution">
    <text evidence="15">The sequence shown here is derived from an EMBL/GenBank/DDBJ whole genome shotgun (WGS) entry which is preliminary data.</text>
</comment>
<evidence type="ECO:0000259" key="13">
    <source>
        <dbReference type="PROSITE" id="PS50109"/>
    </source>
</evidence>
<dbReference type="InterPro" id="IPR005467">
    <property type="entry name" value="His_kinase_dom"/>
</dbReference>
<keyword evidence="12" id="KW-1133">Transmembrane helix</keyword>
<dbReference type="Pfam" id="PF00512">
    <property type="entry name" value="HisKA"/>
    <property type="match status" value="1"/>
</dbReference>
<dbReference type="PANTHER" id="PTHR42878:SF7">
    <property type="entry name" value="SENSOR HISTIDINE KINASE GLRK"/>
    <property type="match status" value="1"/>
</dbReference>
<dbReference type="Proteomes" id="UP001652445">
    <property type="component" value="Unassembled WGS sequence"/>
</dbReference>
<dbReference type="SMART" id="SM00387">
    <property type="entry name" value="HATPase_c"/>
    <property type="match status" value="1"/>
</dbReference>
<dbReference type="PROSITE" id="PS50109">
    <property type="entry name" value="HIS_KIN"/>
    <property type="match status" value="1"/>
</dbReference>
<comment type="subcellular location">
    <subcellularLocation>
        <location evidence="2">Cell membrane</location>
        <topology evidence="2">Multi-pass membrane protein</topology>
    </subcellularLocation>
</comment>
<dbReference type="PANTHER" id="PTHR42878">
    <property type="entry name" value="TWO-COMPONENT HISTIDINE KINASE"/>
    <property type="match status" value="1"/>
</dbReference>
<dbReference type="Pfam" id="PF02518">
    <property type="entry name" value="HATPase_c"/>
    <property type="match status" value="1"/>
</dbReference>
<evidence type="ECO:0000256" key="3">
    <source>
        <dbReference type="ARBA" id="ARBA00012438"/>
    </source>
</evidence>
<dbReference type="EC" id="2.7.13.3" evidence="3"/>
<dbReference type="Pfam" id="PF00672">
    <property type="entry name" value="HAMP"/>
    <property type="match status" value="1"/>
</dbReference>
<evidence type="ECO:0000256" key="1">
    <source>
        <dbReference type="ARBA" id="ARBA00000085"/>
    </source>
</evidence>
<keyword evidence="5" id="KW-0597">Phosphoprotein</keyword>
<evidence type="ECO:0000256" key="12">
    <source>
        <dbReference type="SAM" id="Phobius"/>
    </source>
</evidence>
<evidence type="ECO:0000256" key="10">
    <source>
        <dbReference type="ARBA" id="ARBA00023012"/>
    </source>
</evidence>
<evidence type="ECO:0000259" key="14">
    <source>
        <dbReference type="PROSITE" id="PS50885"/>
    </source>
</evidence>
<protein>
    <recommendedName>
        <fullName evidence="3">histidine kinase</fullName>
        <ecNumber evidence="3">2.7.13.3</ecNumber>
    </recommendedName>
</protein>
<dbReference type="InterPro" id="IPR004358">
    <property type="entry name" value="Sig_transdc_His_kin-like_C"/>
</dbReference>
<dbReference type="InterPro" id="IPR050351">
    <property type="entry name" value="BphY/WalK/GraS-like"/>
</dbReference>
<dbReference type="InterPro" id="IPR003594">
    <property type="entry name" value="HATPase_dom"/>
</dbReference>
<keyword evidence="7" id="KW-0547">Nucleotide-binding</keyword>
<organism evidence="15 16">
    <name type="scientific">Paenibacillus baimaensis</name>
    <dbReference type="NCBI Taxonomy" id="2982185"/>
    <lineage>
        <taxon>Bacteria</taxon>
        <taxon>Bacillati</taxon>
        <taxon>Bacillota</taxon>
        <taxon>Bacilli</taxon>
        <taxon>Bacillales</taxon>
        <taxon>Paenibacillaceae</taxon>
        <taxon>Paenibacillus</taxon>
    </lineage>
</organism>
<evidence type="ECO:0000256" key="11">
    <source>
        <dbReference type="ARBA" id="ARBA00023136"/>
    </source>
</evidence>
<keyword evidence="12" id="KW-0812">Transmembrane</keyword>
<dbReference type="SMART" id="SM00304">
    <property type="entry name" value="HAMP"/>
    <property type="match status" value="1"/>
</dbReference>
<keyword evidence="8 15" id="KW-0418">Kinase</keyword>
<dbReference type="Gene3D" id="3.30.565.10">
    <property type="entry name" value="Histidine kinase-like ATPase, C-terminal domain"/>
    <property type="match status" value="1"/>
</dbReference>
<feature type="transmembrane region" description="Helical" evidence="12">
    <location>
        <begin position="21"/>
        <end position="39"/>
    </location>
</feature>
<gene>
    <name evidence="15" type="ORF">OB236_01145</name>
</gene>
<keyword evidence="16" id="KW-1185">Reference proteome</keyword>
<feature type="domain" description="Histidine kinase" evidence="13">
    <location>
        <begin position="264"/>
        <end position="480"/>
    </location>
</feature>
<dbReference type="CDD" id="cd00082">
    <property type="entry name" value="HisKA"/>
    <property type="match status" value="1"/>
</dbReference>
<evidence type="ECO:0000256" key="9">
    <source>
        <dbReference type="ARBA" id="ARBA00022840"/>
    </source>
</evidence>
<evidence type="ECO:0000256" key="4">
    <source>
        <dbReference type="ARBA" id="ARBA00022475"/>
    </source>
</evidence>
<evidence type="ECO:0000256" key="7">
    <source>
        <dbReference type="ARBA" id="ARBA00022741"/>
    </source>
</evidence>
<accession>A0ABT2UAN4</accession>
<dbReference type="SMART" id="SM00388">
    <property type="entry name" value="HisKA"/>
    <property type="match status" value="1"/>
</dbReference>
<keyword evidence="11 12" id="KW-0472">Membrane</keyword>
<comment type="catalytic activity">
    <reaction evidence="1">
        <text>ATP + protein L-histidine = ADP + protein N-phospho-L-histidine.</text>
        <dbReference type="EC" id="2.7.13.3"/>
    </reaction>
</comment>
<dbReference type="PROSITE" id="PS50885">
    <property type="entry name" value="HAMP"/>
    <property type="match status" value="1"/>
</dbReference>
<evidence type="ECO:0000256" key="8">
    <source>
        <dbReference type="ARBA" id="ARBA00022777"/>
    </source>
</evidence>
<dbReference type="Gene3D" id="1.10.287.130">
    <property type="match status" value="1"/>
</dbReference>
<dbReference type="EMBL" id="JAOQIO010000005">
    <property type="protein sequence ID" value="MCU6790719.1"/>
    <property type="molecule type" value="Genomic_DNA"/>
</dbReference>
<dbReference type="InterPro" id="IPR003661">
    <property type="entry name" value="HisK_dim/P_dom"/>
</dbReference>
<dbReference type="Gene3D" id="6.10.340.10">
    <property type="match status" value="1"/>
</dbReference>
<dbReference type="PRINTS" id="PR00344">
    <property type="entry name" value="BCTRLSENSOR"/>
</dbReference>
<dbReference type="CDD" id="cd06225">
    <property type="entry name" value="HAMP"/>
    <property type="match status" value="1"/>
</dbReference>
<dbReference type="InterPro" id="IPR003660">
    <property type="entry name" value="HAMP_dom"/>
</dbReference>
<name>A0ABT2UAN4_9BACL</name>
<feature type="domain" description="HAMP" evidence="14">
    <location>
        <begin position="197"/>
        <end position="249"/>
    </location>
</feature>
<evidence type="ECO:0000313" key="16">
    <source>
        <dbReference type="Proteomes" id="UP001652445"/>
    </source>
</evidence>
<dbReference type="SUPFAM" id="SSF55874">
    <property type="entry name" value="ATPase domain of HSP90 chaperone/DNA topoisomerase II/histidine kinase"/>
    <property type="match status" value="1"/>
</dbReference>
<proteinExistence type="predicted"/>
<dbReference type="GO" id="GO:0016301">
    <property type="term" value="F:kinase activity"/>
    <property type="evidence" value="ECO:0007669"/>
    <property type="project" value="UniProtKB-KW"/>
</dbReference>
<evidence type="ECO:0000256" key="2">
    <source>
        <dbReference type="ARBA" id="ARBA00004651"/>
    </source>
</evidence>
<evidence type="ECO:0000256" key="6">
    <source>
        <dbReference type="ARBA" id="ARBA00022679"/>
    </source>
</evidence>
<reference evidence="15 16" key="1">
    <citation type="submission" date="2022-09" db="EMBL/GenBank/DDBJ databases">
        <authorList>
            <person name="Han X.L."/>
            <person name="Wang Q."/>
            <person name="Lu T."/>
        </authorList>
    </citation>
    <scope>NUCLEOTIDE SEQUENCE [LARGE SCALE GENOMIC DNA]</scope>
    <source>
        <strain evidence="15 16">WQ 127069</strain>
    </source>
</reference>
<dbReference type="InterPro" id="IPR036097">
    <property type="entry name" value="HisK_dim/P_sf"/>
</dbReference>
<keyword evidence="10" id="KW-0902">Two-component regulatory system</keyword>
<evidence type="ECO:0000256" key="5">
    <source>
        <dbReference type="ARBA" id="ARBA00022553"/>
    </source>
</evidence>
<dbReference type="SUPFAM" id="SSF158472">
    <property type="entry name" value="HAMP domain-like"/>
    <property type="match status" value="1"/>
</dbReference>
<dbReference type="SUPFAM" id="SSF47384">
    <property type="entry name" value="Homodimeric domain of signal transducing histidine kinase"/>
    <property type="match status" value="1"/>
</dbReference>
<dbReference type="RefSeq" id="WP_262682223.1">
    <property type="nucleotide sequence ID" value="NZ_JAOQIO010000005.1"/>
</dbReference>
<keyword evidence="6" id="KW-0808">Transferase</keyword>
<keyword evidence="9" id="KW-0067">ATP-binding</keyword>
<keyword evidence="4" id="KW-1003">Cell membrane</keyword>
<evidence type="ECO:0000313" key="15">
    <source>
        <dbReference type="EMBL" id="MCU6790719.1"/>
    </source>
</evidence>
<dbReference type="InterPro" id="IPR036890">
    <property type="entry name" value="HATPase_C_sf"/>
</dbReference>
<feature type="transmembrane region" description="Helical" evidence="12">
    <location>
        <begin position="177"/>
        <end position="195"/>
    </location>
</feature>